<dbReference type="OrthoDB" id="44984at2759"/>
<name>A0A9N8DR00_9STRA</name>
<feature type="transmembrane region" description="Helical" evidence="1">
    <location>
        <begin position="20"/>
        <end position="41"/>
    </location>
</feature>
<gene>
    <name evidence="2" type="ORF">SEMRO_309_G113680.1</name>
</gene>
<keyword evidence="1" id="KW-0472">Membrane</keyword>
<protein>
    <recommendedName>
        <fullName evidence="4">Sulfotransferase</fullName>
    </recommendedName>
</protein>
<accession>A0A9N8DR00</accession>
<organism evidence="2 3">
    <name type="scientific">Seminavis robusta</name>
    <dbReference type="NCBI Taxonomy" id="568900"/>
    <lineage>
        <taxon>Eukaryota</taxon>
        <taxon>Sar</taxon>
        <taxon>Stramenopiles</taxon>
        <taxon>Ochrophyta</taxon>
        <taxon>Bacillariophyta</taxon>
        <taxon>Bacillariophyceae</taxon>
        <taxon>Bacillariophycidae</taxon>
        <taxon>Naviculales</taxon>
        <taxon>Naviculaceae</taxon>
        <taxon>Seminavis</taxon>
    </lineage>
</organism>
<dbReference type="Proteomes" id="UP001153069">
    <property type="component" value="Unassembled WGS sequence"/>
</dbReference>
<dbReference type="SUPFAM" id="SSF52540">
    <property type="entry name" value="P-loop containing nucleoside triphosphate hydrolases"/>
    <property type="match status" value="1"/>
</dbReference>
<evidence type="ECO:0008006" key="4">
    <source>
        <dbReference type="Google" id="ProtNLM"/>
    </source>
</evidence>
<reference evidence="2" key="1">
    <citation type="submission" date="2020-06" db="EMBL/GenBank/DDBJ databases">
        <authorList>
            <consortium name="Plant Systems Biology data submission"/>
        </authorList>
    </citation>
    <scope>NUCLEOTIDE SEQUENCE</scope>
    <source>
        <strain evidence="2">D6</strain>
    </source>
</reference>
<keyword evidence="1" id="KW-1133">Transmembrane helix</keyword>
<keyword evidence="1" id="KW-0812">Transmembrane</keyword>
<dbReference type="InterPro" id="IPR027417">
    <property type="entry name" value="P-loop_NTPase"/>
</dbReference>
<dbReference type="Gene3D" id="3.40.50.300">
    <property type="entry name" value="P-loop containing nucleotide triphosphate hydrolases"/>
    <property type="match status" value="1"/>
</dbReference>
<evidence type="ECO:0000313" key="2">
    <source>
        <dbReference type="EMBL" id="CAB9507497.1"/>
    </source>
</evidence>
<sequence>MVAVASPKLRKEQESKELKIFVVTVTGILLVLAGLFFGLSLGKRRQGSRSSGQGFKLLPTPSKTAREEWPPLSAVYDGQKVISDPQFLLDFAIIGFEKSGSSTFMQWLGAHPQVQCFQEEIYDLYQNKTGAMVWRLHTQLKPGFEYKRGYKSPGDIFLANTIHLLDEYFPKTRLILSLRHPILYYQSIYNFRIQNLPNPDDPFHTPLEGIGECKNTYPGYVCTNHANYAQYIYRLGKTLSRFPTETEQAIIDEKPRSAAKARVTRNLIFVVEISQLKDDNALRRQQLKEDLRDFLGLDSDLPDEIPKVVPGKKWPADVQAIKDKRKMNICEDQYIPLREDIMRVSKQTATWILESFIQSDDVFVSTPEFFEQSIKKWMEDPCETKTLRAASK</sequence>
<keyword evidence="3" id="KW-1185">Reference proteome</keyword>
<proteinExistence type="predicted"/>
<comment type="caution">
    <text evidence="2">The sequence shown here is derived from an EMBL/GenBank/DDBJ whole genome shotgun (WGS) entry which is preliminary data.</text>
</comment>
<evidence type="ECO:0000256" key="1">
    <source>
        <dbReference type="SAM" id="Phobius"/>
    </source>
</evidence>
<evidence type="ECO:0000313" key="3">
    <source>
        <dbReference type="Proteomes" id="UP001153069"/>
    </source>
</evidence>
<dbReference type="EMBL" id="CAICTM010000308">
    <property type="protein sequence ID" value="CAB9507497.1"/>
    <property type="molecule type" value="Genomic_DNA"/>
</dbReference>
<dbReference type="AlphaFoldDB" id="A0A9N8DR00"/>